<sequence length="215" mass="23640">MAVTQTHATDENASIESLSDREIRALTEVMSTLDDQGAVADNPSLYEVVSSSGKSYAVDLGGDEPRCTCADHLHRGKVCKHIHRVMFATGIRHIPADFDQDELDDQLGEHITEGQPRIAMTDGGVAAPQPSSERKDPRDDYILIGVDADGAHHIYRTKDEHILVVEEGTVAQNYDLETTHKSVNDWIDFVQSRVDGGFETQHLYKTARGALMGAI</sequence>
<dbReference type="InterPro" id="IPR007527">
    <property type="entry name" value="Znf_SWIM"/>
</dbReference>
<keyword evidence="1" id="KW-0479">Metal-binding</keyword>
<keyword evidence="1" id="KW-0863">Zinc-finger</keyword>
<proteinExistence type="predicted"/>
<dbReference type="GO" id="GO:0008270">
    <property type="term" value="F:zinc ion binding"/>
    <property type="evidence" value="ECO:0007669"/>
    <property type="project" value="UniProtKB-KW"/>
</dbReference>
<organism evidence="4 5">
    <name type="scientific">Natrialba taiwanensis DSM 12281</name>
    <dbReference type="NCBI Taxonomy" id="1230458"/>
    <lineage>
        <taxon>Archaea</taxon>
        <taxon>Methanobacteriati</taxon>
        <taxon>Methanobacteriota</taxon>
        <taxon>Stenosarchaea group</taxon>
        <taxon>Halobacteria</taxon>
        <taxon>Halobacteriales</taxon>
        <taxon>Natrialbaceae</taxon>
        <taxon>Natrialba</taxon>
    </lineage>
</organism>
<dbReference type="RefSeq" id="WP_006824074.1">
    <property type="nucleotide sequence ID" value="NZ_AOIL01000006.1"/>
</dbReference>
<keyword evidence="5" id="KW-1185">Reference proteome</keyword>
<comment type="caution">
    <text evidence="4">The sequence shown here is derived from an EMBL/GenBank/DDBJ whole genome shotgun (WGS) entry which is preliminary data.</text>
</comment>
<evidence type="ECO:0000256" key="2">
    <source>
        <dbReference type="SAM" id="MobiDB-lite"/>
    </source>
</evidence>
<dbReference type="OrthoDB" id="316086at2157"/>
<feature type="domain" description="SWIM-type" evidence="3">
    <location>
        <begin position="56"/>
        <end position="90"/>
    </location>
</feature>
<dbReference type="EMBL" id="AOIL01000006">
    <property type="protein sequence ID" value="ELY96627.1"/>
    <property type="molecule type" value="Genomic_DNA"/>
</dbReference>
<protein>
    <recommendedName>
        <fullName evidence="3">SWIM-type domain-containing protein</fullName>
    </recommendedName>
</protein>
<evidence type="ECO:0000259" key="3">
    <source>
        <dbReference type="PROSITE" id="PS50966"/>
    </source>
</evidence>
<accession>M0AFI0</accession>
<dbReference type="STRING" id="1230458.C484_00795"/>
<dbReference type="Proteomes" id="UP000011648">
    <property type="component" value="Unassembled WGS sequence"/>
</dbReference>
<name>M0AFI0_9EURY</name>
<reference evidence="4 5" key="1">
    <citation type="journal article" date="2014" name="PLoS Genet.">
        <title>Phylogenetically driven sequencing of extremely halophilic archaea reveals strategies for static and dynamic osmo-response.</title>
        <authorList>
            <person name="Becker E.A."/>
            <person name="Seitzer P.M."/>
            <person name="Tritt A."/>
            <person name="Larsen D."/>
            <person name="Krusor M."/>
            <person name="Yao A.I."/>
            <person name="Wu D."/>
            <person name="Madern D."/>
            <person name="Eisen J.A."/>
            <person name="Darling A.E."/>
            <person name="Facciotti M.T."/>
        </authorList>
    </citation>
    <scope>NUCLEOTIDE SEQUENCE [LARGE SCALE GENOMIC DNA]</scope>
    <source>
        <strain evidence="4 5">DSM 12281</strain>
    </source>
</reference>
<keyword evidence="1" id="KW-0862">Zinc</keyword>
<dbReference type="AlphaFoldDB" id="M0AFI0"/>
<dbReference type="PROSITE" id="PS50966">
    <property type="entry name" value="ZF_SWIM"/>
    <property type="match status" value="1"/>
</dbReference>
<gene>
    <name evidence="4" type="ORF">C484_00795</name>
</gene>
<evidence type="ECO:0000256" key="1">
    <source>
        <dbReference type="PROSITE-ProRule" id="PRU00325"/>
    </source>
</evidence>
<evidence type="ECO:0000313" key="4">
    <source>
        <dbReference type="EMBL" id="ELY96627.1"/>
    </source>
</evidence>
<feature type="region of interest" description="Disordered" evidence="2">
    <location>
        <begin position="114"/>
        <end position="137"/>
    </location>
</feature>
<dbReference type="PATRIC" id="fig|1230458.4.peg.147"/>
<evidence type="ECO:0000313" key="5">
    <source>
        <dbReference type="Proteomes" id="UP000011648"/>
    </source>
</evidence>